<dbReference type="Gene3D" id="3.40.1280.10">
    <property type="match status" value="1"/>
</dbReference>
<protein>
    <submittedName>
        <fullName evidence="2">RNA methyltransferase</fullName>
    </submittedName>
</protein>
<dbReference type="Pfam" id="PF09936">
    <property type="entry name" value="Methyltrn_RNA_4"/>
    <property type="match status" value="1"/>
</dbReference>
<dbReference type="GO" id="GO:0032259">
    <property type="term" value="P:methylation"/>
    <property type="evidence" value="ECO:0007669"/>
    <property type="project" value="UniProtKB-KW"/>
</dbReference>
<dbReference type="AlphaFoldDB" id="A0A8J6N3G1"/>
<dbReference type="InterPro" id="IPR029026">
    <property type="entry name" value="tRNA_m1G_MTases_N"/>
</dbReference>
<accession>A0A8J6N3G1</accession>
<dbReference type="Proteomes" id="UP000603545">
    <property type="component" value="Unassembled WGS sequence"/>
</dbReference>
<keyword evidence="2" id="KW-0808">Transferase</keyword>
<dbReference type="SUPFAM" id="SSF75217">
    <property type="entry name" value="alpha/beta knot"/>
    <property type="match status" value="1"/>
</dbReference>
<name>A0A8J6N3G1_9BACT</name>
<feature type="domain" description="tRNA (guanine-N(1)-)-methyltransferase C-terminal" evidence="1">
    <location>
        <begin position="14"/>
        <end position="144"/>
    </location>
</feature>
<dbReference type="GO" id="GO:0008168">
    <property type="term" value="F:methyltransferase activity"/>
    <property type="evidence" value="ECO:0007669"/>
    <property type="project" value="UniProtKB-KW"/>
</dbReference>
<proteinExistence type="predicted"/>
<dbReference type="InterPro" id="IPR029028">
    <property type="entry name" value="Alpha/beta_knot_MTases"/>
</dbReference>
<reference evidence="2 3" key="1">
    <citation type="submission" date="2020-08" db="EMBL/GenBank/DDBJ databases">
        <title>Bridging the membrane lipid divide: bacteria of the FCB group superphylum have the potential to synthesize archaeal ether lipids.</title>
        <authorList>
            <person name="Villanueva L."/>
            <person name="Von Meijenfeldt F.A.B."/>
            <person name="Westbye A.B."/>
            <person name="Yadav S."/>
            <person name="Hopmans E.C."/>
            <person name="Dutilh B.E."/>
            <person name="Sinninghe Damste J.S."/>
        </authorList>
    </citation>
    <scope>NUCLEOTIDE SEQUENCE [LARGE SCALE GENOMIC DNA]</scope>
    <source>
        <strain evidence="2">NIOZ-UU82</strain>
    </source>
</reference>
<evidence type="ECO:0000313" key="2">
    <source>
        <dbReference type="EMBL" id="MBC8198424.1"/>
    </source>
</evidence>
<gene>
    <name evidence="2" type="ORF">H8E80_00030</name>
</gene>
<evidence type="ECO:0000313" key="3">
    <source>
        <dbReference type="Proteomes" id="UP000603545"/>
    </source>
</evidence>
<organism evidence="2 3">
    <name type="scientific">Candidatus Desulfaltia bathyphila</name>
    <dbReference type="NCBI Taxonomy" id="2841697"/>
    <lineage>
        <taxon>Bacteria</taxon>
        <taxon>Pseudomonadati</taxon>
        <taxon>Thermodesulfobacteriota</taxon>
        <taxon>Desulfobacteria</taxon>
        <taxon>Desulfobacterales</taxon>
        <taxon>Desulfobacterales incertae sedis</taxon>
        <taxon>Candidatus Desulfaltia</taxon>
    </lineage>
</organism>
<evidence type="ECO:0000259" key="1">
    <source>
        <dbReference type="Pfam" id="PF09936"/>
    </source>
</evidence>
<keyword evidence="2" id="KW-0489">Methyltransferase</keyword>
<sequence length="145" mass="16198">KYYLNFFAGIRLFSDKLLVEKIVSHWLSGYGSIYNPERGKALELICIKDSLDDVIDHIRSNGEGEPKIVATCARDSHRSINFGKFREILKSGKPYLLVFGTAWGLSEDFIAGADYILEPIKGNTGYNHLSVRSAAAIILDRLMGD</sequence>
<comment type="caution">
    <text evidence="2">The sequence shown here is derived from an EMBL/GenBank/DDBJ whole genome shotgun (WGS) entry which is preliminary data.</text>
</comment>
<dbReference type="InterPro" id="IPR019230">
    <property type="entry name" value="RNA_MeTrfase_C_dom"/>
</dbReference>
<feature type="non-terminal residue" evidence="2">
    <location>
        <position position="1"/>
    </location>
</feature>
<dbReference type="EMBL" id="JACNLL010000003">
    <property type="protein sequence ID" value="MBC8198424.1"/>
    <property type="molecule type" value="Genomic_DNA"/>
</dbReference>